<name>A0AAE9XNT9_9ENTE</name>
<feature type="domain" description="Rhodanese" evidence="1">
    <location>
        <begin position="44"/>
        <end position="132"/>
    </location>
</feature>
<accession>A0AAE9XNT9</accession>
<gene>
    <name evidence="2" type="ORF">PML95_00355</name>
</gene>
<dbReference type="AlphaFoldDB" id="A0AAE9XNT9"/>
<dbReference type="Proteomes" id="UP001179600">
    <property type="component" value="Chromosome"/>
</dbReference>
<dbReference type="SMART" id="SM00450">
    <property type="entry name" value="RHOD"/>
    <property type="match status" value="1"/>
</dbReference>
<evidence type="ECO:0000259" key="1">
    <source>
        <dbReference type="PROSITE" id="PS50206"/>
    </source>
</evidence>
<proteinExistence type="predicted"/>
<dbReference type="EMBL" id="CP116507">
    <property type="protein sequence ID" value="WCG22754.1"/>
    <property type="molecule type" value="Genomic_DNA"/>
</dbReference>
<sequence length="132" mass="15512">MSPLLVFNLILLAILVYLLGREGYLRIMARRSAKWIDEAEFREKMRFSQVIDVREKDVYDSGHILGARNVPYTTLKQSYMGLRKDQDLLIYDQKKTLSIRTANFLRKKGYTNLYILKGGYQNWTGKIKSKNK</sequence>
<reference evidence="2" key="1">
    <citation type="submission" date="2023-01" db="EMBL/GenBank/DDBJ databases">
        <title>Oxazolidinone resistance genes in florfenicol resistant enterococci from beef cattle and veal calves at slaughter.</title>
        <authorList>
            <person name="Biggel M."/>
        </authorList>
    </citation>
    <scope>NUCLEOTIDE SEQUENCE</scope>
    <source>
        <strain evidence="2">K204-1</strain>
    </source>
</reference>
<dbReference type="PANTHER" id="PTHR43031">
    <property type="entry name" value="FAD-DEPENDENT OXIDOREDUCTASE"/>
    <property type="match status" value="1"/>
</dbReference>
<organism evidence="2 3">
    <name type="scientific">Vagococcus lutrae</name>
    <dbReference type="NCBI Taxonomy" id="81947"/>
    <lineage>
        <taxon>Bacteria</taxon>
        <taxon>Bacillati</taxon>
        <taxon>Bacillota</taxon>
        <taxon>Bacilli</taxon>
        <taxon>Lactobacillales</taxon>
        <taxon>Enterococcaceae</taxon>
        <taxon>Vagococcus</taxon>
    </lineage>
</organism>
<dbReference type="RefSeq" id="WP_126760852.1">
    <property type="nucleotide sequence ID" value="NZ_BKBT01000025.1"/>
</dbReference>
<protein>
    <submittedName>
        <fullName evidence="2">Rhodanese-like domain-containing protein</fullName>
    </submittedName>
</protein>
<evidence type="ECO:0000313" key="3">
    <source>
        <dbReference type="Proteomes" id="UP001179600"/>
    </source>
</evidence>
<dbReference type="InterPro" id="IPR036873">
    <property type="entry name" value="Rhodanese-like_dom_sf"/>
</dbReference>
<dbReference type="InterPro" id="IPR001763">
    <property type="entry name" value="Rhodanese-like_dom"/>
</dbReference>
<dbReference type="CDD" id="cd00158">
    <property type="entry name" value="RHOD"/>
    <property type="match status" value="1"/>
</dbReference>
<dbReference type="PROSITE" id="PS50206">
    <property type="entry name" value="RHODANESE_3"/>
    <property type="match status" value="1"/>
</dbReference>
<dbReference type="Gene3D" id="3.40.250.10">
    <property type="entry name" value="Rhodanese-like domain"/>
    <property type="match status" value="1"/>
</dbReference>
<dbReference type="Pfam" id="PF00581">
    <property type="entry name" value="Rhodanese"/>
    <property type="match status" value="1"/>
</dbReference>
<evidence type="ECO:0000313" key="2">
    <source>
        <dbReference type="EMBL" id="WCG22754.1"/>
    </source>
</evidence>
<dbReference type="GeneID" id="72385832"/>
<dbReference type="PANTHER" id="PTHR43031:SF18">
    <property type="entry name" value="RHODANESE-RELATED SULFURTRANSFERASES"/>
    <property type="match status" value="1"/>
</dbReference>
<dbReference type="SUPFAM" id="SSF52821">
    <property type="entry name" value="Rhodanese/Cell cycle control phosphatase"/>
    <property type="match status" value="1"/>
</dbReference>
<dbReference type="InterPro" id="IPR050229">
    <property type="entry name" value="GlpE_sulfurtransferase"/>
</dbReference>